<dbReference type="Gene3D" id="3.20.20.80">
    <property type="entry name" value="Glycosidases"/>
    <property type="match status" value="1"/>
</dbReference>
<organism evidence="2">
    <name type="scientific">Oscillatoriales cyanobacterium SpSt-418</name>
    <dbReference type="NCBI Taxonomy" id="2282169"/>
    <lineage>
        <taxon>Bacteria</taxon>
        <taxon>Bacillati</taxon>
        <taxon>Cyanobacteriota</taxon>
        <taxon>Cyanophyceae</taxon>
        <taxon>Oscillatoriophycideae</taxon>
        <taxon>Oscillatoriales</taxon>
    </lineage>
</organism>
<proteinExistence type="predicted"/>
<sequence length="509" mass="57827">MRINHPFSQQLAQGSAQFWQRVGCMTALGLFASMMAPASATAQVPPYCQQTPQAIAEKSRLLRALLKGDRKAANQYKGLVAKHAAQLQRCRRQTWPQTAAIWLRLYPCDARPGSLEAVMDRIVDRGYSQVYVETFATSKVLLPEDRNPTPWRSVMAGTRARNVDLLGKAIQKGRDRGLKVYSWMFTLNFGSDYFNRGDRSQALARNGFGQDTLTARLAPVDGSQGFTSVDDAFVDPYDPQARKDFANLVNTVMRHKPDGVLFDYVRYPRLIGAGSVTSRVQDLWIYGNASRTIFFRRALNYKGMELMRRYLQQGFLKVSDLKDVNQQYPQEGEPMWQGRTNKPLSKLPLAQQVSVLQSELWRLSIAHAFQGVYEFLNVGVEPVRRAKLPAGVVFFPEGNQSVGQGYDSRLQFWEYFPQYLEWHPMSYAVCGKPDCIVNQIRRVLTIAPNPSQVKPVLAGIWQEKTSNRPPLEVQVQALRQSVPQLRSLSHFAYSWQEPGSDRDRKYCTP</sequence>
<comment type="caution">
    <text evidence="2">The sequence shown here is derived from an EMBL/GenBank/DDBJ whole genome shotgun (WGS) entry which is preliminary data.</text>
</comment>
<keyword evidence="1" id="KW-0732">Signal</keyword>
<feature type="signal peptide" evidence="1">
    <location>
        <begin position="1"/>
        <end position="42"/>
    </location>
</feature>
<evidence type="ECO:0000256" key="1">
    <source>
        <dbReference type="SAM" id="SignalP"/>
    </source>
</evidence>
<accession>A0A7C3PFV5</accession>
<dbReference type="PANTHER" id="PTHR43405">
    <property type="entry name" value="GLYCOSYL HYDROLASE DIGH"/>
    <property type="match status" value="1"/>
</dbReference>
<feature type="chain" id="PRO_5027557794" description="Glycosyl hydrolase-like 10 domain-containing protein" evidence="1">
    <location>
        <begin position="43"/>
        <end position="509"/>
    </location>
</feature>
<dbReference type="PANTHER" id="PTHR43405:SF1">
    <property type="entry name" value="GLYCOSYL HYDROLASE DIGH"/>
    <property type="match status" value="1"/>
</dbReference>
<reference evidence="2" key="1">
    <citation type="journal article" date="2020" name="mSystems">
        <title>Genome- and Community-Level Interaction Insights into Carbon Utilization and Element Cycling Functions of Hydrothermarchaeota in Hydrothermal Sediment.</title>
        <authorList>
            <person name="Zhou Z."/>
            <person name="Liu Y."/>
            <person name="Xu W."/>
            <person name="Pan J."/>
            <person name="Luo Z.H."/>
            <person name="Li M."/>
        </authorList>
    </citation>
    <scope>NUCLEOTIDE SEQUENCE [LARGE SCALE GENOMIC DNA]</scope>
    <source>
        <strain evidence="2">SpSt-418</strain>
    </source>
</reference>
<dbReference type="EMBL" id="DSRU01000173">
    <property type="protein sequence ID" value="HFM98519.1"/>
    <property type="molecule type" value="Genomic_DNA"/>
</dbReference>
<dbReference type="InterPro" id="IPR052177">
    <property type="entry name" value="Divisome_Glycosyl_Hydrolase"/>
</dbReference>
<name>A0A7C3PFV5_9CYAN</name>
<protein>
    <recommendedName>
        <fullName evidence="3">Glycosyl hydrolase-like 10 domain-containing protein</fullName>
    </recommendedName>
</protein>
<dbReference type="AlphaFoldDB" id="A0A7C3PFV5"/>
<gene>
    <name evidence="2" type="ORF">ENR64_12330</name>
</gene>
<evidence type="ECO:0000313" key="2">
    <source>
        <dbReference type="EMBL" id="HFM98519.1"/>
    </source>
</evidence>
<evidence type="ECO:0008006" key="3">
    <source>
        <dbReference type="Google" id="ProtNLM"/>
    </source>
</evidence>